<evidence type="ECO:0000256" key="1">
    <source>
        <dbReference type="ARBA" id="ARBA00007727"/>
    </source>
</evidence>
<proteinExistence type="inferred from homology"/>
<protein>
    <recommendedName>
        <fullName evidence="2">Trichome birefringence-like C-terminal domain-containing protein</fullName>
    </recommendedName>
</protein>
<evidence type="ECO:0000313" key="4">
    <source>
        <dbReference type="Proteomes" id="UP000290289"/>
    </source>
</evidence>
<feature type="domain" description="Trichome birefringence-like C-terminal" evidence="2">
    <location>
        <begin position="2"/>
        <end position="156"/>
    </location>
</feature>
<dbReference type="Pfam" id="PF13839">
    <property type="entry name" value="PC-Esterase"/>
    <property type="match status" value="1"/>
</dbReference>
<keyword evidence="4" id="KW-1185">Reference proteome</keyword>
<dbReference type="PANTHER" id="PTHR32285:SF8">
    <property type="entry name" value="PROTEIN TRICHOME BIREFRINGENCE-LIKE 5"/>
    <property type="match status" value="1"/>
</dbReference>
<dbReference type="Proteomes" id="UP000290289">
    <property type="component" value="Chromosome 13"/>
</dbReference>
<dbReference type="GO" id="GO:0005794">
    <property type="term" value="C:Golgi apparatus"/>
    <property type="evidence" value="ECO:0007669"/>
    <property type="project" value="TreeGrafter"/>
</dbReference>
<sequence>MADILVFNTGHWKNYYKERDYLYPKLDAVDSYKRAMRTWANWIDHNINPSKQVVFYRGRGGNWDSGGVCNGEKEPVVSGAILDDYPLEMKIVEVLNMRIPVRLLNVTRLTNFRKDGHPSIFGKNATPGKNVSTVIQDCSHWCVHGVPDTWNELIYATFALQQTYSK</sequence>
<evidence type="ECO:0000259" key="2">
    <source>
        <dbReference type="Pfam" id="PF13839"/>
    </source>
</evidence>
<dbReference type="STRING" id="3750.A0A498I8N9"/>
<name>A0A498I8N9_MALDO</name>
<gene>
    <name evidence="3" type="ORF">DVH24_002062</name>
</gene>
<comment type="caution">
    <text evidence="3">The sequence shown here is derived from an EMBL/GenBank/DDBJ whole genome shotgun (WGS) entry which is preliminary data.</text>
</comment>
<dbReference type="AlphaFoldDB" id="A0A498I8N9"/>
<dbReference type="InterPro" id="IPR026057">
    <property type="entry name" value="TBL_C"/>
</dbReference>
<organism evidence="3 4">
    <name type="scientific">Malus domestica</name>
    <name type="common">Apple</name>
    <name type="synonym">Pyrus malus</name>
    <dbReference type="NCBI Taxonomy" id="3750"/>
    <lineage>
        <taxon>Eukaryota</taxon>
        <taxon>Viridiplantae</taxon>
        <taxon>Streptophyta</taxon>
        <taxon>Embryophyta</taxon>
        <taxon>Tracheophyta</taxon>
        <taxon>Spermatophyta</taxon>
        <taxon>Magnoliopsida</taxon>
        <taxon>eudicotyledons</taxon>
        <taxon>Gunneridae</taxon>
        <taxon>Pentapetalae</taxon>
        <taxon>rosids</taxon>
        <taxon>fabids</taxon>
        <taxon>Rosales</taxon>
        <taxon>Rosaceae</taxon>
        <taxon>Amygdaloideae</taxon>
        <taxon>Maleae</taxon>
        <taxon>Malus</taxon>
    </lineage>
</organism>
<evidence type="ECO:0000313" key="3">
    <source>
        <dbReference type="EMBL" id="RXH78544.1"/>
    </source>
</evidence>
<reference evidence="3 4" key="1">
    <citation type="submission" date="2018-10" db="EMBL/GenBank/DDBJ databases">
        <title>A high-quality apple genome assembly.</title>
        <authorList>
            <person name="Hu J."/>
        </authorList>
    </citation>
    <scope>NUCLEOTIDE SEQUENCE [LARGE SCALE GENOMIC DNA]</scope>
    <source>
        <strain evidence="4">cv. HFTH1</strain>
        <tissue evidence="3">Young leaf</tissue>
    </source>
</reference>
<accession>A0A498I8N9</accession>
<dbReference type="PANTHER" id="PTHR32285">
    <property type="entry name" value="PROTEIN TRICHOME BIREFRINGENCE-LIKE 9-RELATED"/>
    <property type="match status" value="1"/>
</dbReference>
<dbReference type="InterPro" id="IPR029962">
    <property type="entry name" value="TBL"/>
</dbReference>
<dbReference type="GO" id="GO:0016413">
    <property type="term" value="F:O-acetyltransferase activity"/>
    <property type="evidence" value="ECO:0007669"/>
    <property type="project" value="InterPro"/>
</dbReference>
<comment type="similarity">
    <text evidence="1">Belongs to the PC-esterase family. TBL subfamily.</text>
</comment>
<dbReference type="EMBL" id="RDQH01000339">
    <property type="protein sequence ID" value="RXH78544.1"/>
    <property type="molecule type" value="Genomic_DNA"/>
</dbReference>